<evidence type="ECO:0000256" key="1">
    <source>
        <dbReference type="ARBA" id="ARBA00000156"/>
    </source>
</evidence>
<gene>
    <name evidence="13" type="ORF">R1flu_002817</name>
</gene>
<dbReference type="EMBL" id="JBHFFA010000006">
    <property type="protein sequence ID" value="KAL2622612.1"/>
    <property type="molecule type" value="Genomic_DNA"/>
</dbReference>
<evidence type="ECO:0000259" key="12">
    <source>
        <dbReference type="Pfam" id="PF01694"/>
    </source>
</evidence>
<feature type="transmembrane region" description="Helical" evidence="10">
    <location>
        <begin position="361"/>
        <end position="379"/>
    </location>
</feature>
<dbReference type="Pfam" id="PF01694">
    <property type="entry name" value="Rhomboid"/>
    <property type="match status" value="1"/>
</dbReference>
<evidence type="ECO:0000256" key="2">
    <source>
        <dbReference type="ARBA" id="ARBA00004141"/>
    </source>
</evidence>
<feature type="transmembrane region" description="Helical" evidence="10">
    <location>
        <begin position="251"/>
        <end position="272"/>
    </location>
</feature>
<keyword evidence="4 10" id="KW-0645">Protease</keyword>
<evidence type="ECO:0000256" key="10">
    <source>
        <dbReference type="RuleBase" id="RU362115"/>
    </source>
</evidence>
<keyword evidence="9 10" id="KW-0472">Membrane</keyword>
<evidence type="ECO:0000256" key="6">
    <source>
        <dbReference type="ARBA" id="ARBA00022801"/>
    </source>
</evidence>
<evidence type="ECO:0000256" key="4">
    <source>
        <dbReference type="ARBA" id="ARBA00022670"/>
    </source>
</evidence>
<feature type="compositionally biased region" description="Polar residues" evidence="11">
    <location>
        <begin position="53"/>
        <end position="71"/>
    </location>
</feature>
<comment type="function">
    <text evidence="10">Serine protease involved in intramembrane proteolysis.</text>
</comment>
<sequence>MQIHSNFLFNPQEQMQVEMAPSTPLPPRTPPPSSMRTAPSAPPVPLTPPSHAVTIQDSNSSQQQRRCPSRCSTPPIAATVSFAHLSGLNFVSPGIPIMNPLHPPSSTFFGSSGSPVRIPTPRKPTQQQALSNLDYIQPGGGLQFSTPPGGQHCPGISYFDRVDRPRFPWIIPTFLLIHVTMFLITMYQNNCPKNYVKPDKCVLQFLGRISFQPLSENPLLGPSYRSLLRMGALESNLVVNGGQGWRLLSCIWLHAGIFHLFANMTGLLSLGIRIEHDFGAIRIGIIYIMAGFGGSLLSALFMQNQISAGASGALMGLLGATVAEILINWSTCGHRNRSIATLVLAITLTFSIGLMPHVDNFAHIGGFVAGALWGFIFFIRPRFAWIKQRCCFPMVIHDEDGIGGGITTEEALVRVFPSRERYPSFINLQNNNSKHTKSQILIWSLALGLLLLGYTAAMLVLFKGFAVDSRKTCKWCHYMSCVPSYLWHCQSKSIG</sequence>
<evidence type="ECO:0000256" key="11">
    <source>
        <dbReference type="SAM" id="MobiDB-lite"/>
    </source>
</evidence>
<proteinExistence type="inferred from homology"/>
<dbReference type="GO" id="GO:0012505">
    <property type="term" value="C:endomembrane system"/>
    <property type="evidence" value="ECO:0007669"/>
    <property type="project" value="UniProtKB-ARBA"/>
</dbReference>
<evidence type="ECO:0000256" key="7">
    <source>
        <dbReference type="ARBA" id="ARBA00022825"/>
    </source>
</evidence>
<dbReference type="EC" id="3.4.21.105" evidence="10"/>
<dbReference type="GO" id="GO:0016020">
    <property type="term" value="C:membrane"/>
    <property type="evidence" value="ECO:0007669"/>
    <property type="project" value="UniProtKB-SubCell"/>
</dbReference>
<dbReference type="Proteomes" id="UP001605036">
    <property type="component" value="Unassembled WGS sequence"/>
</dbReference>
<keyword evidence="7 10" id="KW-0720">Serine protease</keyword>
<evidence type="ECO:0000256" key="3">
    <source>
        <dbReference type="ARBA" id="ARBA00009045"/>
    </source>
</evidence>
<name>A0ABD1YA72_9MARC</name>
<comment type="subcellular location">
    <subcellularLocation>
        <location evidence="2 10">Membrane</location>
        <topology evidence="2 10">Multi-pass membrane protein</topology>
    </subcellularLocation>
</comment>
<keyword evidence="6 10" id="KW-0378">Hydrolase</keyword>
<keyword evidence="5 10" id="KW-0812">Transmembrane</keyword>
<feature type="transmembrane region" description="Helical" evidence="10">
    <location>
        <begin position="308"/>
        <end position="327"/>
    </location>
</feature>
<organism evidence="13 14">
    <name type="scientific">Riccia fluitans</name>
    <dbReference type="NCBI Taxonomy" id="41844"/>
    <lineage>
        <taxon>Eukaryota</taxon>
        <taxon>Viridiplantae</taxon>
        <taxon>Streptophyta</taxon>
        <taxon>Embryophyta</taxon>
        <taxon>Marchantiophyta</taxon>
        <taxon>Marchantiopsida</taxon>
        <taxon>Marchantiidae</taxon>
        <taxon>Marchantiales</taxon>
        <taxon>Ricciaceae</taxon>
        <taxon>Riccia</taxon>
    </lineage>
</organism>
<dbReference type="PANTHER" id="PTHR22936:SF69">
    <property type="entry name" value="RHOMBOID-LIKE PROTEIN"/>
    <property type="match status" value="1"/>
</dbReference>
<evidence type="ECO:0000256" key="9">
    <source>
        <dbReference type="ARBA" id="ARBA00023136"/>
    </source>
</evidence>
<evidence type="ECO:0000256" key="8">
    <source>
        <dbReference type="ARBA" id="ARBA00022989"/>
    </source>
</evidence>
<feature type="transmembrane region" description="Helical" evidence="10">
    <location>
        <begin position="284"/>
        <end position="302"/>
    </location>
</feature>
<comment type="caution">
    <text evidence="13">The sequence shown here is derived from an EMBL/GenBank/DDBJ whole genome shotgun (WGS) entry which is preliminary data.</text>
</comment>
<dbReference type="InterPro" id="IPR002610">
    <property type="entry name" value="Peptidase_S54_rhomboid-like"/>
</dbReference>
<dbReference type="FunFam" id="1.20.1540.10:FF:000019">
    <property type="entry name" value="RHOMBOID-like protein"/>
    <property type="match status" value="1"/>
</dbReference>
<feature type="region of interest" description="Disordered" evidence="11">
    <location>
        <begin position="18"/>
        <end position="71"/>
    </location>
</feature>
<evidence type="ECO:0000313" key="14">
    <source>
        <dbReference type="Proteomes" id="UP001605036"/>
    </source>
</evidence>
<comment type="similarity">
    <text evidence="3 10">Belongs to the peptidase S54 family.</text>
</comment>
<accession>A0ABD1YA72</accession>
<reference evidence="13 14" key="1">
    <citation type="submission" date="2024-09" db="EMBL/GenBank/DDBJ databases">
        <title>Chromosome-scale assembly of Riccia fluitans.</title>
        <authorList>
            <person name="Paukszto L."/>
            <person name="Sawicki J."/>
            <person name="Karawczyk K."/>
            <person name="Piernik-Szablinska J."/>
            <person name="Szczecinska M."/>
            <person name="Mazdziarz M."/>
        </authorList>
    </citation>
    <scope>NUCLEOTIDE SEQUENCE [LARGE SCALE GENOMIC DNA]</scope>
    <source>
        <strain evidence="13">Rf_01</strain>
        <tissue evidence="13">Aerial parts of the thallus</tissue>
    </source>
</reference>
<dbReference type="AlphaFoldDB" id="A0ABD1YA72"/>
<dbReference type="GO" id="GO:0008236">
    <property type="term" value="F:serine-type peptidase activity"/>
    <property type="evidence" value="ECO:0007669"/>
    <property type="project" value="UniProtKB-KW"/>
</dbReference>
<feature type="compositionally biased region" description="Pro residues" evidence="11">
    <location>
        <begin position="23"/>
        <end position="33"/>
    </location>
</feature>
<keyword evidence="8 10" id="KW-1133">Transmembrane helix</keyword>
<dbReference type="PANTHER" id="PTHR22936">
    <property type="entry name" value="RHOMBOID-RELATED"/>
    <property type="match status" value="1"/>
</dbReference>
<evidence type="ECO:0000313" key="13">
    <source>
        <dbReference type="EMBL" id="KAL2622612.1"/>
    </source>
</evidence>
<feature type="transmembrane region" description="Helical" evidence="10">
    <location>
        <begin position="339"/>
        <end position="355"/>
    </location>
</feature>
<comment type="catalytic activity">
    <reaction evidence="1 10">
        <text>Cleaves type-1 transmembrane domains using a catalytic dyad composed of serine and histidine that are contributed by different transmembrane domains.</text>
        <dbReference type="EC" id="3.4.21.105"/>
    </reaction>
</comment>
<dbReference type="InterPro" id="IPR022764">
    <property type="entry name" value="Peptidase_S54_rhomboid_dom"/>
</dbReference>
<dbReference type="SUPFAM" id="SSF144091">
    <property type="entry name" value="Rhomboid-like"/>
    <property type="match status" value="1"/>
</dbReference>
<dbReference type="InterPro" id="IPR035952">
    <property type="entry name" value="Rhomboid-like_sf"/>
</dbReference>
<feature type="transmembrane region" description="Helical" evidence="10">
    <location>
        <begin position="167"/>
        <end position="187"/>
    </location>
</feature>
<feature type="transmembrane region" description="Helical" evidence="10">
    <location>
        <begin position="440"/>
        <end position="462"/>
    </location>
</feature>
<keyword evidence="14" id="KW-1185">Reference proteome</keyword>
<dbReference type="GO" id="GO:0005737">
    <property type="term" value="C:cytoplasm"/>
    <property type="evidence" value="ECO:0007669"/>
    <property type="project" value="UniProtKB-ARBA"/>
</dbReference>
<feature type="domain" description="Peptidase S54 rhomboid" evidence="12">
    <location>
        <begin position="242"/>
        <end position="378"/>
    </location>
</feature>
<dbReference type="GO" id="GO:0006508">
    <property type="term" value="P:proteolysis"/>
    <property type="evidence" value="ECO:0007669"/>
    <property type="project" value="UniProtKB-KW"/>
</dbReference>
<dbReference type="Gene3D" id="1.20.1540.10">
    <property type="entry name" value="Rhomboid-like"/>
    <property type="match status" value="1"/>
</dbReference>
<evidence type="ECO:0000256" key="5">
    <source>
        <dbReference type="ARBA" id="ARBA00022692"/>
    </source>
</evidence>
<protein>
    <recommendedName>
        <fullName evidence="10">RHOMBOID-like protein</fullName>
        <ecNumber evidence="10">3.4.21.105</ecNumber>
    </recommendedName>
</protein>